<evidence type="ECO:0000256" key="2">
    <source>
        <dbReference type="ARBA" id="ARBA00022692"/>
    </source>
</evidence>
<dbReference type="Proteomes" id="UP001432027">
    <property type="component" value="Unassembled WGS sequence"/>
</dbReference>
<evidence type="ECO:0000256" key="4">
    <source>
        <dbReference type="ARBA" id="ARBA00023136"/>
    </source>
</evidence>
<dbReference type="PROSITE" id="PS50850">
    <property type="entry name" value="MFS"/>
    <property type="match status" value="1"/>
</dbReference>
<keyword evidence="2 5" id="KW-0812">Transmembrane</keyword>
<comment type="caution">
    <text evidence="7">The sequence shown here is derived from an EMBL/GenBank/DDBJ whole genome shotgun (WGS) entry which is preliminary data.</text>
</comment>
<feature type="transmembrane region" description="Helical" evidence="5">
    <location>
        <begin position="20"/>
        <end position="39"/>
    </location>
</feature>
<dbReference type="SUPFAM" id="SSF103473">
    <property type="entry name" value="MFS general substrate transporter"/>
    <property type="match status" value="1"/>
</dbReference>
<dbReference type="InterPro" id="IPR020846">
    <property type="entry name" value="MFS_dom"/>
</dbReference>
<keyword evidence="4 5" id="KW-0472">Membrane</keyword>
<feature type="non-terminal residue" evidence="7">
    <location>
        <position position="1"/>
    </location>
</feature>
<dbReference type="GO" id="GO:0006820">
    <property type="term" value="P:monoatomic anion transport"/>
    <property type="evidence" value="ECO:0007669"/>
    <property type="project" value="TreeGrafter"/>
</dbReference>
<keyword evidence="8" id="KW-1185">Reference proteome</keyword>
<evidence type="ECO:0000256" key="5">
    <source>
        <dbReference type="SAM" id="Phobius"/>
    </source>
</evidence>
<organism evidence="7 8">
    <name type="scientific">Pristionchus entomophagus</name>
    <dbReference type="NCBI Taxonomy" id="358040"/>
    <lineage>
        <taxon>Eukaryota</taxon>
        <taxon>Metazoa</taxon>
        <taxon>Ecdysozoa</taxon>
        <taxon>Nematoda</taxon>
        <taxon>Chromadorea</taxon>
        <taxon>Rhabditida</taxon>
        <taxon>Rhabditina</taxon>
        <taxon>Diplogasteromorpha</taxon>
        <taxon>Diplogasteroidea</taxon>
        <taxon>Neodiplogasteridae</taxon>
        <taxon>Pristionchus</taxon>
    </lineage>
</organism>
<dbReference type="GO" id="GO:0016020">
    <property type="term" value="C:membrane"/>
    <property type="evidence" value="ECO:0007669"/>
    <property type="project" value="UniProtKB-SubCell"/>
</dbReference>
<comment type="subcellular location">
    <subcellularLocation>
        <location evidence="1">Membrane</location>
        <topology evidence="1">Multi-pass membrane protein</topology>
    </subcellularLocation>
</comment>
<proteinExistence type="predicted"/>
<accession>A0AAV5T9N8</accession>
<sequence length="364" mass="40763">TDEKTPPLPHHGFFHFKSFRFWMAILLMSALFAAINMRVNLSMSMVCMVNLTALRETERAANRSQFLISEKCVNLKNNTSNILKTAGYNGEIVWSKQEQSQLLTATFFGTLTTAFWSGTLADKIGPKSVLSVTIIIYILITFVSPVTAQWSYPAIFVLRVLIGAGEGFLAPALGSMAGRWSTPNEKSSMAAVYTSGNQLANSLTHMINTKLCESHFRWPAVFYLSGIIGIIWLIIWQIFATNYHEDNCCVAQGEKAYLEEHSPTLRTVGFHGIPWRAIFTSRPVYAILTCQFAFSFTLAIFMSFLPQYLRDVLVLPLDQNGIYTAICFVAQLISKNALAVVADRLKRSKKMSHTVCAKMFQTIC</sequence>
<feature type="transmembrane region" description="Helical" evidence="5">
    <location>
        <begin position="284"/>
        <end position="309"/>
    </location>
</feature>
<evidence type="ECO:0000259" key="6">
    <source>
        <dbReference type="PROSITE" id="PS50850"/>
    </source>
</evidence>
<reference evidence="7" key="1">
    <citation type="submission" date="2023-10" db="EMBL/GenBank/DDBJ databases">
        <title>Genome assembly of Pristionchus species.</title>
        <authorList>
            <person name="Yoshida K."/>
            <person name="Sommer R.J."/>
        </authorList>
    </citation>
    <scope>NUCLEOTIDE SEQUENCE</scope>
    <source>
        <strain evidence="7">RS0144</strain>
    </source>
</reference>
<dbReference type="PANTHER" id="PTHR11662">
    <property type="entry name" value="SOLUTE CARRIER FAMILY 17"/>
    <property type="match status" value="1"/>
</dbReference>
<dbReference type="Pfam" id="PF07690">
    <property type="entry name" value="MFS_1"/>
    <property type="match status" value="1"/>
</dbReference>
<evidence type="ECO:0000313" key="8">
    <source>
        <dbReference type="Proteomes" id="UP001432027"/>
    </source>
</evidence>
<dbReference type="PANTHER" id="PTHR11662:SF405">
    <property type="entry name" value="PROTEIN CBG12249"/>
    <property type="match status" value="1"/>
</dbReference>
<dbReference type="EMBL" id="BTSX01000004">
    <property type="protein sequence ID" value="GMS91825.1"/>
    <property type="molecule type" value="Genomic_DNA"/>
</dbReference>
<gene>
    <name evidence="7" type="ORF">PENTCL1PPCAC_14000</name>
</gene>
<dbReference type="AlphaFoldDB" id="A0AAV5T9N8"/>
<feature type="domain" description="Major facilitator superfamily (MFS) profile" evidence="6">
    <location>
        <begin position="22"/>
        <end position="364"/>
    </location>
</feature>
<dbReference type="Gene3D" id="1.20.1250.20">
    <property type="entry name" value="MFS general substrate transporter like domains"/>
    <property type="match status" value="2"/>
</dbReference>
<keyword evidence="3 5" id="KW-1133">Transmembrane helix</keyword>
<feature type="transmembrane region" description="Helical" evidence="5">
    <location>
        <begin position="321"/>
        <end position="342"/>
    </location>
</feature>
<evidence type="ECO:0000313" key="7">
    <source>
        <dbReference type="EMBL" id="GMS91825.1"/>
    </source>
</evidence>
<dbReference type="InterPro" id="IPR011701">
    <property type="entry name" value="MFS"/>
</dbReference>
<feature type="transmembrane region" description="Helical" evidence="5">
    <location>
        <begin position="220"/>
        <end position="239"/>
    </location>
</feature>
<dbReference type="InterPro" id="IPR050382">
    <property type="entry name" value="MFS_Na/Anion_cotransporter"/>
</dbReference>
<evidence type="ECO:0000256" key="3">
    <source>
        <dbReference type="ARBA" id="ARBA00022989"/>
    </source>
</evidence>
<dbReference type="InterPro" id="IPR036259">
    <property type="entry name" value="MFS_trans_sf"/>
</dbReference>
<feature type="transmembrane region" description="Helical" evidence="5">
    <location>
        <begin position="156"/>
        <end position="177"/>
    </location>
</feature>
<protein>
    <recommendedName>
        <fullName evidence="6">Major facilitator superfamily (MFS) profile domain-containing protein</fullName>
    </recommendedName>
</protein>
<name>A0AAV5T9N8_9BILA</name>
<dbReference type="GO" id="GO:0022857">
    <property type="term" value="F:transmembrane transporter activity"/>
    <property type="evidence" value="ECO:0007669"/>
    <property type="project" value="InterPro"/>
</dbReference>
<feature type="transmembrane region" description="Helical" evidence="5">
    <location>
        <begin position="102"/>
        <end position="118"/>
    </location>
</feature>
<feature type="transmembrane region" description="Helical" evidence="5">
    <location>
        <begin position="124"/>
        <end position="144"/>
    </location>
</feature>
<evidence type="ECO:0000256" key="1">
    <source>
        <dbReference type="ARBA" id="ARBA00004141"/>
    </source>
</evidence>